<accession>A0AAE0KQX7</accession>
<gene>
    <name evidence="1" type="ORF">CYMTET_33464</name>
</gene>
<organism evidence="1 2">
    <name type="scientific">Cymbomonas tetramitiformis</name>
    <dbReference type="NCBI Taxonomy" id="36881"/>
    <lineage>
        <taxon>Eukaryota</taxon>
        <taxon>Viridiplantae</taxon>
        <taxon>Chlorophyta</taxon>
        <taxon>Pyramimonadophyceae</taxon>
        <taxon>Pyramimonadales</taxon>
        <taxon>Pyramimonadaceae</taxon>
        <taxon>Cymbomonas</taxon>
    </lineage>
</organism>
<protein>
    <submittedName>
        <fullName evidence="1">Uncharacterized protein</fullName>
    </submittedName>
</protein>
<feature type="non-terminal residue" evidence="1">
    <location>
        <position position="1"/>
    </location>
</feature>
<evidence type="ECO:0000313" key="1">
    <source>
        <dbReference type="EMBL" id="KAK3257448.1"/>
    </source>
</evidence>
<dbReference type="Proteomes" id="UP001190700">
    <property type="component" value="Unassembled WGS sequence"/>
</dbReference>
<dbReference type="EMBL" id="LGRX02020488">
    <property type="protein sequence ID" value="KAK3257448.1"/>
    <property type="molecule type" value="Genomic_DNA"/>
</dbReference>
<proteinExistence type="predicted"/>
<evidence type="ECO:0000313" key="2">
    <source>
        <dbReference type="Proteomes" id="UP001190700"/>
    </source>
</evidence>
<dbReference type="AlphaFoldDB" id="A0AAE0KQX7"/>
<keyword evidence="2" id="KW-1185">Reference proteome</keyword>
<reference evidence="1 2" key="1">
    <citation type="journal article" date="2015" name="Genome Biol. Evol.">
        <title>Comparative Genomics of a Bacterivorous Green Alga Reveals Evolutionary Causalities and Consequences of Phago-Mixotrophic Mode of Nutrition.</title>
        <authorList>
            <person name="Burns J.A."/>
            <person name="Paasch A."/>
            <person name="Narechania A."/>
            <person name="Kim E."/>
        </authorList>
    </citation>
    <scope>NUCLEOTIDE SEQUENCE [LARGE SCALE GENOMIC DNA]</scope>
    <source>
        <strain evidence="1 2">PLY_AMNH</strain>
    </source>
</reference>
<sequence length="118" mass="12451">TALLKEGATTAEANLPPFIREMALKGDVAFRELKELPGSAYAASPDVLVGIQDTINRHRSSRLAPERALPSTPLPTKSFVGREHSAASAHLVCAAAPQEAAEESAEVAASQNEEICTE</sequence>
<comment type="caution">
    <text evidence="1">The sequence shown here is derived from an EMBL/GenBank/DDBJ whole genome shotgun (WGS) entry which is preliminary data.</text>
</comment>
<name>A0AAE0KQX7_9CHLO</name>